<evidence type="ECO:0000313" key="1">
    <source>
        <dbReference type="EMBL" id="KAF7989303.1"/>
    </source>
</evidence>
<proteinExistence type="predicted"/>
<evidence type="ECO:0000313" key="2">
    <source>
        <dbReference type="Proteomes" id="UP000639338"/>
    </source>
</evidence>
<protein>
    <submittedName>
        <fullName evidence="1">Uncharacterized protein</fullName>
    </submittedName>
</protein>
<reference evidence="1 2" key="1">
    <citation type="submission" date="2020-08" db="EMBL/GenBank/DDBJ databases">
        <title>Aphidius gifuensis genome sequencing and assembly.</title>
        <authorList>
            <person name="Du Z."/>
        </authorList>
    </citation>
    <scope>NUCLEOTIDE SEQUENCE [LARGE SCALE GENOMIC DNA]</scope>
    <source>
        <strain evidence="1">YNYX2018</strain>
        <tissue evidence="1">Adults</tissue>
    </source>
</reference>
<sequence>MSVISRIIGLRLVGTTKYITKQNTTKYLQSMCQVRNRCSHTTKNPITPAQKKSAEYWKTIKICTMPLTIIGMNIAIYCAYKIKTDPEFWDDVDMWIAAWEETLKYSITPSKIITSSVLFDDSKMEIFVGDDYQEFENDNTRNLILSEELDANIQEPFPRSEPVPIKIDRFNGLLDNGKLTLTTVDGDATFTFHHTLILEVKKTSTTLQDEIAAMKIEPSEIVQKKISKFHVYLPDHKVTLKTSKGENNYHLIHNVTLECDKKVDENLQNIIATEEPYPEDMIFEVTNVLFDCGTVVFKTQDGRKLLQNGNSRNLILSKELDANIQEPFPRGEPVPIKTGGVNGLLDNGKLTLKDGNRTLPTTTVDHSDPVKDASRTFSSFKLSGTFLATGNFSYSVEETVKIQADESDEVYHFKHNVKLECDKKVDENLQNMIATKEVSPDDIVDKGTNVTVNCGTVVFKTQDGRKIFYFKQNVNFEYDRKLDENSQNIIVTKILSREDLVSQSTCVEFDSGAVVFKTQDGKKIIVRQKCEIILLKDVKKIDLYAKPYLTLDYV</sequence>
<dbReference type="OrthoDB" id="341421at2759"/>
<dbReference type="Proteomes" id="UP000639338">
    <property type="component" value="Unassembled WGS sequence"/>
</dbReference>
<name>A0A834XMW9_APHGI</name>
<dbReference type="EMBL" id="JACMRX010000005">
    <property type="protein sequence ID" value="KAF7989303.1"/>
    <property type="molecule type" value="Genomic_DNA"/>
</dbReference>
<organism evidence="1 2">
    <name type="scientific">Aphidius gifuensis</name>
    <name type="common">Parasitoid wasp</name>
    <dbReference type="NCBI Taxonomy" id="684658"/>
    <lineage>
        <taxon>Eukaryota</taxon>
        <taxon>Metazoa</taxon>
        <taxon>Ecdysozoa</taxon>
        <taxon>Arthropoda</taxon>
        <taxon>Hexapoda</taxon>
        <taxon>Insecta</taxon>
        <taxon>Pterygota</taxon>
        <taxon>Neoptera</taxon>
        <taxon>Endopterygota</taxon>
        <taxon>Hymenoptera</taxon>
        <taxon>Apocrita</taxon>
        <taxon>Ichneumonoidea</taxon>
        <taxon>Braconidae</taxon>
        <taxon>Aphidiinae</taxon>
        <taxon>Aphidius</taxon>
    </lineage>
</organism>
<keyword evidence="2" id="KW-1185">Reference proteome</keyword>
<gene>
    <name evidence="1" type="ORF">HCN44_007977</name>
</gene>
<comment type="caution">
    <text evidence="1">The sequence shown here is derived from an EMBL/GenBank/DDBJ whole genome shotgun (WGS) entry which is preliminary data.</text>
</comment>
<dbReference type="AlphaFoldDB" id="A0A834XMW9"/>
<accession>A0A834XMW9</accession>